<evidence type="ECO:0000313" key="1">
    <source>
        <dbReference type="EMBL" id="GAA3017529.1"/>
    </source>
</evidence>
<comment type="caution">
    <text evidence="1">The sequence shown here is derived from an EMBL/GenBank/DDBJ whole genome shotgun (WGS) entry which is preliminary data.</text>
</comment>
<keyword evidence="2" id="KW-1185">Reference proteome</keyword>
<protein>
    <recommendedName>
        <fullName evidence="3">DUF1642 domain-containing protein</fullName>
    </recommendedName>
</protein>
<name>A0ABP6KPS6_9ENTE</name>
<accession>A0ABP6KPS6</accession>
<reference evidence="2" key="1">
    <citation type="journal article" date="2019" name="Int. J. Syst. Evol. Microbiol.">
        <title>The Global Catalogue of Microorganisms (GCM) 10K type strain sequencing project: providing services to taxonomists for standard genome sequencing and annotation.</title>
        <authorList>
            <consortium name="The Broad Institute Genomics Platform"/>
            <consortium name="The Broad Institute Genome Sequencing Center for Infectious Disease"/>
            <person name="Wu L."/>
            <person name="Ma J."/>
        </authorList>
    </citation>
    <scope>NUCLEOTIDE SEQUENCE [LARGE SCALE GENOMIC DNA]</scope>
    <source>
        <strain evidence="2">JCM 8736</strain>
    </source>
</reference>
<proteinExistence type="predicted"/>
<gene>
    <name evidence="1" type="ORF">GCM10019998_12180</name>
</gene>
<evidence type="ECO:0008006" key="3">
    <source>
        <dbReference type="Google" id="ProtNLM"/>
    </source>
</evidence>
<evidence type="ECO:0000313" key="2">
    <source>
        <dbReference type="Proteomes" id="UP001501577"/>
    </source>
</evidence>
<sequence length="211" mass="24584">MENEAKLSVGKLYHQDFSPFDEFIKAAEAKCPVSENFVLAEIQDEIQQNQQDVLRLRYTRDAEANQLYGEHFSVVIRKADLYILGFVNLTTDTAVDSSDLLPSREETKALTKEFFEAFDSEYYQKLENLWIDQHDETIEVNGRKFTVSGTKYKCFIAEDDNYAWVVFGKDHQPIIFERGIHWVSGRTTEKWLHDSYLESGTLDLHPVRTKQ</sequence>
<dbReference type="RefSeq" id="WP_068709653.1">
    <property type="nucleotide sequence ID" value="NZ_BAAAXQ010000039.1"/>
</dbReference>
<dbReference type="Proteomes" id="UP001501577">
    <property type="component" value="Unassembled WGS sequence"/>
</dbReference>
<dbReference type="EMBL" id="BAAAXQ010000039">
    <property type="protein sequence ID" value="GAA3017529.1"/>
    <property type="molecule type" value="Genomic_DNA"/>
</dbReference>
<organism evidence="1 2">
    <name type="scientific">Tetragenococcus solitarius</name>
    <dbReference type="NCBI Taxonomy" id="71453"/>
    <lineage>
        <taxon>Bacteria</taxon>
        <taxon>Bacillati</taxon>
        <taxon>Bacillota</taxon>
        <taxon>Bacilli</taxon>
        <taxon>Lactobacillales</taxon>
        <taxon>Enterococcaceae</taxon>
        <taxon>Tetragenococcus</taxon>
    </lineage>
</organism>